<sequence length="391" mass="43548">SRICSVYDRIRLLQRILVNIEMSESKKVINFSPGPAKLPEEVLLQAQKELVSYGSAGISVMELSHRSSQFSKIINNTETCLRDLLNIPNNYKVLFLQGGGCGQFSAIPLNLIGLKPDHTADYIVTGSWSSTAAKEAEKYGKVSRVLPKLDSYTVIPDQSTWKLNPDASYVYYCANETIHGVEFQFVPETHGVPLVCDMSSNILSRHVDVSKFGLIFAGAQKNIGCAGVTVVIVREDLLGKALPITPVVFCFHTQAGNNSLYNTPPTYSIYIMGLVFEWMKRQGGVQQMEEKSIMKASAVYNVINNSSGFYVCPLDKSCRSRMNIPFRIGKPEGDEFLEKKFIDESEKRGMIQLKGHRSVGGIRASLYNAVTVAETEALVTFMKDFMEQHRN</sequence>
<dbReference type="InterPro" id="IPR015422">
    <property type="entry name" value="PyrdxlP-dep_Trfase_small"/>
</dbReference>
<proteinExistence type="inferred from homology"/>
<evidence type="ECO:0000313" key="15">
    <source>
        <dbReference type="Proteomes" id="UP001634394"/>
    </source>
</evidence>
<dbReference type="Pfam" id="PF00266">
    <property type="entry name" value="Aminotran_5"/>
    <property type="match status" value="1"/>
</dbReference>
<dbReference type="SUPFAM" id="SSF53383">
    <property type="entry name" value="PLP-dependent transferases"/>
    <property type="match status" value="1"/>
</dbReference>
<dbReference type="EC" id="2.6.1.52" evidence="12"/>
<evidence type="ECO:0000313" key="14">
    <source>
        <dbReference type="EMBL" id="KAL3887365.1"/>
    </source>
</evidence>
<dbReference type="InterPro" id="IPR020578">
    <property type="entry name" value="Aminotrans_V_PyrdxlP_BS"/>
</dbReference>
<dbReference type="InterPro" id="IPR015424">
    <property type="entry name" value="PyrdxlP-dep_Trfase"/>
</dbReference>
<evidence type="ECO:0000256" key="10">
    <source>
        <dbReference type="ARBA" id="ARBA00049007"/>
    </source>
</evidence>
<feature type="non-terminal residue" evidence="14">
    <location>
        <position position="1"/>
    </location>
</feature>
<dbReference type="FunFam" id="3.40.640.10:FF:000010">
    <property type="entry name" value="Phosphoserine aminotransferase"/>
    <property type="match status" value="1"/>
</dbReference>
<keyword evidence="8 12" id="KW-0718">Serine biosynthesis</keyword>
<dbReference type="InterPro" id="IPR015421">
    <property type="entry name" value="PyrdxlP-dep_Trfase_major"/>
</dbReference>
<dbReference type="NCBIfam" id="NF003764">
    <property type="entry name" value="PRK05355.1"/>
    <property type="match status" value="1"/>
</dbReference>
<reference evidence="14 15" key="1">
    <citation type="submission" date="2024-11" db="EMBL/GenBank/DDBJ databases">
        <title>Chromosome-level genome assembly of the freshwater bivalve Anodonta woodiana.</title>
        <authorList>
            <person name="Chen X."/>
        </authorList>
    </citation>
    <scope>NUCLEOTIDE SEQUENCE [LARGE SCALE GENOMIC DNA]</scope>
    <source>
        <strain evidence="14">MN2024</strain>
        <tissue evidence="14">Gills</tissue>
    </source>
</reference>
<evidence type="ECO:0000256" key="2">
    <source>
        <dbReference type="ARBA" id="ARBA00005099"/>
    </source>
</evidence>
<evidence type="ECO:0000256" key="1">
    <source>
        <dbReference type="ARBA" id="ARBA00001933"/>
    </source>
</evidence>
<comment type="catalytic activity">
    <reaction evidence="10 12">
        <text>O-phospho-L-serine + 2-oxoglutarate = 3-phosphooxypyruvate + L-glutamate</text>
        <dbReference type="Rhea" id="RHEA:14329"/>
        <dbReference type="ChEBI" id="CHEBI:16810"/>
        <dbReference type="ChEBI" id="CHEBI:18110"/>
        <dbReference type="ChEBI" id="CHEBI:29985"/>
        <dbReference type="ChEBI" id="CHEBI:57524"/>
        <dbReference type="EC" id="2.6.1.52"/>
    </reaction>
</comment>
<comment type="pathway">
    <text evidence="2 12">Amino-acid biosynthesis; L-serine biosynthesis; L-serine from 3-phospho-D-glycerate: step 2/3.</text>
</comment>
<dbReference type="PANTHER" id="PTHR43247">
    <property type="entry name" value="PHOSPHOSERINE AMINOTRANSFERASE"/>
    <property type="match status" value="1"/>
</dbReference>
<dbReference type="EMBL" id="JBJQND010000002">
    <property type="protein sequence ID" value="KAL3887365.1"/>
    <property type="molecule type" value="Genomic_DNA"/>
</dbReference>
<dbReference type="Gene3D" id="3.40.640.10">
    <property type="entry name" value="Type I PLP-dependent aspartate aminotransferase-like (Major domain)"/>
    <property type="match status" value="1"/>
</dbReference>
<evidence type="ECO:0000259" key="13">
    <source>
        <dbReference type="Pfam" id="PF00266"/>
    </source>
</evidence>
<dbReference type="Gene3D" id="3.90.1150.10">
    <property type="entry name" value="Aspartate Aminotransferase, domain 1"/>
    <property type="match status" value="1"/>
</dbReference>
<dbReference type="Proteomes" id="UP001634394">
    <property type="component" value="Unassembled WGS sequence"/>
</dbReference>
<organism evidence="14 15">
    <name type="scientific">Sinanodonta woodiana</name>
    <name type="common">Chinese pond mussel</name>
    <name type="synonym">Anodonta woodiana</name>
    <dbReference type="NCBI Taxonomy" id="1069815"/>
    <lineage>
        <taxon>Eukaryota</taxon>
        <taxon>Metazoa</taxon>
        <taxon>Spiralia</taxon>
        <taxon>Lophotrochozoa</taxon>
        <taxon>Mollusca</taxon>
        <taxon>Bivalvia</taxon>
        <taxon>Autobranchia</taxon>
        <taxon>Heteroconchia</taxon>
        <taxon>Palaeoheterodonta</taxon>
        <taxon>Unionida</taxon>
        <taxon>Unionoidea</taxon>
        <taxon>Unionidae</taxon>
        <taxon>Unioninae</taxon>
        <taxon>Sinanodonta</taxon>
    </lineage>
</organism>
<dbReference type="HAMAP" id="MF_00160">
    <property type="entry name" value="SerC_aminotrans_5"/>
    <property type="match status" value="1"/>
</dbReference>
<evidence type="ECO:0000256" key="12">
    <source>
        <dbReference type="RuleBase" id="RU004505"/>
    </source>
</evidence>
<accession>A0ABD3XQU2</accession>
<evidence type="ECO:0000256" key="5">
    <source>
        <dbReference type="ARBA" id="ARBA00022605"/>
    </source>
</evidence>
<dbReference type="PANTHER" id="PTHR43247:SF1">
    <property type="entry name" value="PHOSPHOSERINE AMINOTRANSFERASE"/>
    <property type="match status" value="1"/>
</dbReference>
<keyword evidence="4 12" id="KW-0032">Aminotransferase</keyword>
<gene>
    <name evidence="14" type="ORF">ACJMK2_027307</name>
</gene>
<keyword evidence="15" id="KW-1185">Reference proteome</keyword>
<evidence type="ECO:0000256" key="11">
    <source>
        <dbReference type="RuleBase" id="RU004504"/>
    </source>
</evidence>
<dbReference type="InterPro" id="IPR022278">
    <property type="entry name" value="Pser_aminoTfrase"/>
</dbReference>
<comment type="catalytic activity">
    <reaction evidence="9">
        <text>4-(phosphooxy)-L-threonine + 2-oxoglutarate = (R)-3-hydroxy-2-oxo-4-phosphooxybutanoate + L-glutamate</text>
        <dbReference type="Rhea" id="RHEA:16573"/>
        <dbReference type="ChEBI" id="CHEBI:16810"/>
        <dbReference type="ChEBI" id="CHEBI:29985"/>
        <dbReference type="ChEBI" id="CHEBI:58452"/>
        <dbReference type="ChEBI" id="CHEBI:58538"/>
        <dbReference type="EC" id="2.6.1.52"/>
    </reaction>
</comment>
<evidence type="ECO:0000256" key="4">
    <source>
        <dbReference type="ARBA" id="ARBA00022576"/>
    </source>
</evidence>
<evidence type="ECO:0000256" key="6">
    <source>
        <dbReference type="ARBA" id="ARBA00022679"/>
    </source>
</evidence>
<keyword evidence="7" id="KW-0663">Pyridoxal phosphate</keyword>
<dbReference type="AlphaFoldDB" id="A0ABD3XQU2"/>
<comment type="caution">
    <text evidence="14">The sequence shown here is derived from an EMBL/GenBank/DDBJ whole genome shotgun (WGS) entry which is preliminary data.</text>
</comment>
<feature type="domain" description="Aminotransferase class V" evidence="13">
    <location>
        <begin position="29"/>
        <end position="378"/>
    </location>
</feature>
<evidence type="ECO:0000256" key="3">
    <source>
        <dbReference type="ARBA" id="ARBA00006904"/>
    </source>
</evidence>
<dbReference type="PROSITE" id="PS00595">
    <property type="entry name" value="AA_TRANSFER_CLASS_5"/>
    <property type="match status" value="1"/>
</dbReference>
<dbReference type="PIRSF" id="PIRSF000525">
    <property type="entry name" value="SerC"/>
    <property type="match status" value="1"/>
</dbReference>
<protein>
    <recommendedName>
        <fullName evidence="12">Phosphoserine aminotransferase</fullName>
        <ecNumber evidence="12">2.6.1.52</ecNumber>
    </recommendedName>
</protein>
<evidence type="ECO:0000256" key="7">
    <source>
        <dbReference type="ARBA" id="ARBA00022898"/>
    </source>
</evidence>
<comment type="similarity">
    <text evidence="3">Belongs to the class-V pyridoxal-phosphate-dependent aminotransferase family. SerC subfamily.</text>
</comment>
<name>A0ABD3XQU2_SINWO</name>
<evidence type="ECO:0000256" key="8">
    <source>
        <dbReference type="ARBA" id="ARBA00023299"/>
    </source>
</evidence>
<keyword evidence="5 12" id="KW-0028">Amino-acid biosynthesis</keyword>
<dbReference type="CDD" id="cd00611">
    <property type="entry name" value="PSAT_like"/>
    <property type="match status" value="1"/>
</dbReference>
<dbReference type="GO" id="GO:0004648">
    <property type="term" value="F:O-phospho-L-serine:2-oxoglutarate aminotransferase activity"/>
    <property type="evidence" value="ECO:0007669"/>
    <property type="project" value="UniProtKB-EC"/>
</dbReference>
<dbReference type="InterPro" id="IPR000192">
    <property type="entry name" value="Aminotrans_V_dom"/>
</dbReference>
<dbReference type="GO" id="GO:0006564">
    <property type="term" value="P:L-serine biosynthetic process"/>
    <property type="evidence" value="ECO:0007669"/>
    <property type="project" value="UniProtKB-KW"/>
</dbReference>
<dbReference type="NCBIfam" id="TIGR01364">
    <property type="entry name" value="serC_1"/>
    <property type="match status" value="1"/>
</dbReference>
<comment type="cofactor">
    <cofactor evidence="1 11">
        <name>pyridoxal 5'-phosphate</name>
        <dbReference type="ChEBI" id="CHEBI:597326"/>
    </cofactor>
</comment>
<dbReference type="FunFam" id="3.90.1150.10:FF:000006">
    <property type="entry name" value="Phosphoserine aminotransferase"/>
    <property type="match status" value="1"/>
</dbReference>
<evidence type="ECO:0000256" key="9">
    <source>
        <dbReference type="ARBA" id="ARBA00047630"/>
    </source>
</evidence>
<keyword evidence="6 12" id="KW-0808">Transferase</keyword>